<gene>
    <name evidence="11" type="primary">Tsen2</name>
    <name evidence="11" type="ORF">GTO95_0002016</name>
</gene>
<accession>A0A8J7P4S5</accession>
<dbReference type="GO" id="GO:0003676">
    <property type="term" value="F:nucleic acid binding"/>
    <property type="evidence" value="ECO:0007669"/>
    <property type="project" value="InterPro"/>
</dbReference>
<keyword evidence="4" id="KW-0456">Lyase</keyword>
<comment type="similarity">
    <text evidence="1">Belongs to the tRNA-intron endonuclease family.</text>
</comment>
<dbReference type="InterPro" id="IPR006678">
    <property type="entry name" value="tRNA_intron_Endonuc_N"/>
</dbReference>
<comment type="caution">
    <text evidence="11">The sequence shown here is derived from an EMBL/GenBank/DDBJ whole genome shotgun (WGS) entry which is preliminary data.</text>
</comment>
<evidence type="ECO:0000256" key="6">
    <source>
        <dbReference type="ARBA" id="ARBA00034031"/>
    </source>
</evidence>
<dbReference type="GO" id="GO:0000214">
    <property type="term" value="C:tRNA-intron endonuclease complex"/>
    <property type="evidence" value="ECO:0007669"/>
    <property type="project" value="InterPro"/>
</dbReference>
<evidence type="ECO:0000256" key="8">
    <source>
        <dbReference type="SAM" id="MobiDB-lite"/>
    </source>
</evidence>
<name>A0A8J7P4S5_ATRSP</name>
<evidence type="ECO:0000259" key="9">
    <source>
        <dbReference type="Pfam" id="PF01974"/>
    </source>
</evidence>
<feature type="active site" evidence="7">
    <location>
        <position position="408"/>
    </location>
</feature>
<dbReference type="CDD" id="cd22363">
    <property type="entry name" value="tRNA-intron_lyase_C"/>
    <property type="match status" value="1"/>
</dbReference>
<dbReference type="InterPro" id="IPR036167">
    <property type="entry name" value="tRNA_intron_Endo_cat-like_sf"/>
</dbReference>
<evidence type="ECO:0000259" key="10">
    <source>
        <dbReference type="Pfam" id="PF02778"/>
    </source>
</evidence>
<feature type="non-terminal residue" evidence="11">
    <location>
        <position position="1"/>
    </location>
</feature>
<sequence>MTEAVFQAPKRRARVYESYAGPFPVPVSADKGQNKEYKIYRAEIVNQHVLVRDPEDIQALYGKGYFGKGILSRSRPEYNISDKWQNLGSRSLPVISSSKYQLHLNWAQDILREQGLDEESIHQALGKYTHPVDLAEANRAALGNGLEQTTGSTSRGNNGALGAPASPAGHSSDSRQPDRPEREAASWSPEKKKPRRQGDPLYDPLADNYSDEPVEGDREGLRPVKCDKHDDWLVHCGCRLKDRAMETRPDTRSPSFSPGYEYVLVREEEEEEIQCAGENENSLSSSQTTERFVWRINPFRIIEYLQLSLEEAFFLVYALGCLSIYHNGDPLTILNLWEIFSSIQPSFQTSYVAYHYFRSKGWVPKVGMKYGTDFYSHSMFFERITIPHSGLFFYSFLEHIDSSFKVLYRKGPPFYHASYSVVVEKVDETFQGSALRPFTWRSLAALNRITGNVSKELLLCYVIRPLDMTEEDMSTPDCMKSIKVQEIIVSRWISSRDHTEQEEI</sequence>
<feature type="region of interest" description="Disordered" evidence="8">
    <location>
        <begin position="146"/>
        <end position="220"/>
    </location>
</feature>
<dbReference type="GO" id="GO:0005737">
    <property type="term" value="C:cytoplasm"/>
    <property type="evidence" value="ECO:0007669"/>
    <property type="project" value="TreeGrafter"/>
</dbReference>
<dbReference type="EMBL" id="JAAWVO010075275">
    <property type="protein sequence ID" value="MBN3325367.1"/>
    <property type="molecule type" value="Genomic_DNA"/>
</dbReference>
<feature type="active site" evidence="7">
    <location>
        <position position="455"/>
    </location>
</feature>
<evidence type="ECO:0000256" key="1">
    <source>
        <dbReference type="ARBA" id="ARBA00008078"/>
    </source>
</evidence>
<feature type="active site" evidence="7">
    <location>
        <position position="416"/>
    </location>
</feature>
<dbReference type="Proteomes" id="UP000736164">
    <property type="component" value="Unassembled WGS sequence"/>
</dbReference>
<evidence type="ECO:0000256" key="3">
    <source>
        <dbReference type="ARBA" id="ARBA00022694"/>
    </source>
</evidence>
<organism evidence="11 12">
    <name type="scientific">Atractosteus spatula</name>
    <name type="common">Alligator gar</name>
    <name type="synonym">Lepisosteus spatula</name>
    <dbReference type="NCBI Taxonomy" id="7917"/>
    <lineage>
        <taxon>Eukaryota</taxon>
        <taxon>Metazoa</taxon>
        <taxon>Chordata</taxon>
        <taxon>Craniata</taxon>
        <taxon>Vertebrata</taxon>
        <taxon>Euteleostomi</taxon>
        <taxon>Actinopterygii</taxon>
        <taxon>Neopterygii</taxon>
        <taxon>Holostei</taxon>
        <taxon>Semionotiformes</taxon>
        <taxon>Lepisosteidae</taxon>
        <taxon>Atractosteus</taxon>
    </lineage>
</organism>
<evidence type="ECO:0000313" key="11">
    <source>
        <dbReference type="EMBL" id="MBN3325367.1"/>
    </source>
</evidence>
<feature type="domain" description="tRNA intron endonuclease catalytic" evidence="9">
    <location>
        <begin position="347"/>
        <end position="375"/>
    </location>
</feature>
<keyword evidence="12" id="KW-1185">Reference proteome</keyword>
<feature type="domain" description="tRNA intron endonuclease N-terminal" evidence="10">
    <location>
        <begin position="303"/>
        <end position="337"/>
    </location>
</feature>
<dbReference type="InterPro" id="IPR016589">
    <property type="entry name" value="tRNA_splic_SEN2"/>
</dbReference>
<dbReference type="Pfam" id="PF02778">
    <property type="entry name" value="tRNA_int_endo_N"/>
    <property type="match status" value="1"/>
</dbReference>
<evidence type="ECO:0000256" key="4">
    <source>
        <dbReference type="ARBA" id="ARBA00023239"/>
    </source>
</evidence>
<dbReference type="Pfam" id="PF01974">
    <property type="entry name" value="tRNA_int_endo"/>
    <property type="match status" value="1"/>
</dbReference>
<comment type="catalytic activity">
    <reaction evidence="6">
        <text>pretRNA = a 3'-half-tRNA molecule with a 5'-OH end + a 5'-half-tRNA molecule with a 2',3'-cyclic phosphate end + an intron with a 2',3'-cyclic phosphate and a 5'-hydroxyl terminus.</text>
        <dbReference type="EC" id="4.6.1.16"/>
    </reaction>
</comment>
<keyword evidence="11" id="KW-0378">Hydrolase</keyword>
<dbReference type="AlphaFoldDB" id="A0A8J7P4S5"/>
<dbReference type="PIRSF" id="PIRSF011789">
    <property type="entry name" value="tRNA_splic_SEN2"/>
    <property type="match status" value="1"/>
</dbReference>
<protein>
    <recommendedName>
        <fullName evidence="2">tRNA-intron lyase</fullName>
        <ecNumber evidence="2">4.6.1.16</ecNumber>
    </recommendedName>
    <alternativeName>
        <fullName evidence="5">tRNA-intron endonuclease Sen2</fullName>
    </alternativeName>
</protein>
<keyword evidence="11" id="KW-0255">Endonuclease</keyword>
<dbReference type="InterPro" id="IPR011856">
    <property type="entry name" value="tRNA_endonuc-like_dom_sf"/>
</dbReference>
<reference evidence="11" key="1">
    <citation type="journal article" date="2021" name="Cell">
        <title>Tracing the genetic footprints of vertebrate landing in non-teleost ray-finned fishes.</title>
        <authorList>
            <person name="Bi X."/>
            <person name="Wang K."/>
            <person name="Yang L."/>
            <person name="Pan H."/>
            <person name="Jiang H."/>
            <person name="Wei Q."/>
            <person name="Fang M."/>
            <person name="Yu H."/>
            <person name="Zhu C."/>
            <person name="Cai Y."/>
            <person name="He Y."/>
            <person name="Gan X."/>
            <person name="Zeng H."/>
            <person name="Yu D."/>
            <person name="Zhu Y."/>
            <person name="Jiang H."/>
            <person name="Qiu Q."/>
            <person name="Yang H."/>
            <person name="Zhang Y.E."/>
            <person name="Wang W."/>
            <person name="Zhu M."/>
            <person name="He S."/>
            <person name="Zhang G."/>
        </authorList>
    </citation>
    <scope>NUCLEOTIDE SEQUENCE</scope>
    <source>
        <strain evidence="11">Allg_001</strain>
    </source>
</reference>
<proteinExistence type="inferred from homology"/>
<evidence type="ECO:0000313" key="12">
    <source>
        <dbReference type="Proteomes" id="UP000736164"/>
    </source>
</evidence>
<feature type="compositionally biased region" description="Polar residues" evidence="8">
    <location>
        <begin position="146"/>
        <end position="157"/>
    </location>
</feature>
<dbReference type="SUPFAM" id="SSF53032">
    <property type="entry name" value="tRNA-intron endonuclease catalytic domain-like"/>
    <property type="match status" value="2"/>
</dbReference>
<dbReference type="Gene3D" id="3.40.1350.10">
    <property type="match status" value="2"/>
</dbReference>
<keyword evidence="3" id="KW-0819">tRNA processing</keyword>
<keyword evidence="11" id="KW-0540">Nuclease</keyword>
<evidence type="ECO:0000256" key="2">
    <source>
        <dbReference type="ARBA" id="ARBA00012573"/>
    </source>
</evidence>
<feature type="non-terminal residue" evidence="11">
    <location>
        <position position="504"/>
    </location>
</feature>
<evidence type="ECO:0000256" key="7">
    <source>
        <dbReference type="PIRSR" id="PIRSR011789-1"/>
    </source>
</evidence>
<dbReference type="PANTHER" id="PTHR21227:SF0">
    <property type="entry name" value="TRNA-SPLICING ENDONUCLEASE SUBUNIT SEN2"/>
    <property type="match status" value="1"/>
</dbReference>
<evidence type="ECO:0000256" key="5">
    <source>
        <dbReference type="ARBA" id="ARBA00032432"/>
    </source>
</evidence>
<dbReference type="EC" id="4.6.1.16" evidence="2"/>
<dbReference type="GO" id="GO:0000379">
    <property type="term" value="P:tRNA-type intron splice site recognition and cleavage"/>
    <property type="evidence" value="ECO:0007669"/>
    <property type="project" value="TreeGrafter"/>
</dbReference>
<dbReference type="GO" id="GO:0000213">
    <property type="term" value="F:tRNA-intron lyase activity"/>
    <property type="evidence" value="ECO:0007669"/>
    <property type="project" value="UniProtKB-EC"/>
</dbReference>
<dbReference type="InterPro" id="IPR006676">
    <property type="entry name" value="tRNA_splic"/>
</dbReference>
<feature type="compositionally biased region" description="Basic and acidic residues" evidence="8">
    <location>
        <begin position="172"/>
        <end position="184"/>
    </location>
</feature>
<dbReference type="InterPro" id="IPR006677">
    <property type="entry name" value="tRNA_intron_Endonuc_cat-like"/>
</dbReference>
<dbReference type="PANTHER" id="PTHR21227">
    <property type="entry name" value="TRNA-SPLICING ENDONUCLEASE SUBUNIT SEN2"/>
    <property type="match status" value="1"/>
</dbReference>